<name>A0A429XSI0_9RICK</name>
<evidence type="ECO:0000313" key="4">
    <source>
        <dbReference type="Proteomes" id="UP000279470"/>
    </source>
</evidence>
<feature type="domain" description="Outer membrane protein beta-barrel" evidence="2">
    <location>
        <begin position="9"/>
        <end position="232"/>
    </location>
</feature>
<gene>
    <name evidence="3" type="ORF">EIC27_01915</name>
</gene>
<dbReference type="SUPFAM" id="SSF56925">
    <property type="entry name" value="OMPA-like"/>
    <property type="match status" value="1"/>
</dbReference>
<dbReference type="AlphaFoldDB" id="A0A429XSI0"/>
<organism evidence="3 4">
    <name type="scientific">Candidatus Aquarickettsia rohweri</name>
    <dbReference type="NCBI Taxonomy" id="2602574"/>
    <lineage>
        <taxon>Bacteria</taxon>
        <taxon>Pseudomonadati</taxon>
        <taxon>Pseudomonadota</taxon>
        <taxon>Alphaproteobacteria</taxon>
        <taxon>Rickettsiales</taxon>
        <taxon>Candidatus Midichloriaceae</taxon>
        <taxon>Candidatus Aquarickettsia</taxon>
    </lineage>
</organism>
<sequence length="232" mass="26875">MPRSITKFFLLIFLGIVIAEAKEDNLYFRFDAGSIKQSNNINSTQHFYKVSGNKKLKRDFIYVFGLGYRINKYLRTDLTFSKADNLNYISSVKSPKAFNTYFQNFETQSTLLNFYYDFPFDKIISPYIGIGIGYSKINPNIGIHKFKTNSGREGLNKVYNKISNSFSYALLGGFTIKANEKFEFDFNYKFQDFGNNNGIYKIEDFSGNIMSRNPESFKIKANIVTLGVRYNF</sequence>
<reference evidence="4" key="1">
    <citation type="submission" date="2018-11" db="EMBL/GenBank/DDBJ databases">
        <title>Phylogenetic, genomic, and biogeographic characterization of a novel and ubiquitous marine invertebrate-associated Rickettsiales parasite, Candidatus Marinoinvertebrata rohwerii, gen. nov., sp. nov.</title>
        <authorList>
            <person name="Klinges J.G."/>
            <person name="Rosales S.M."/>
            <person name="Mcminds R."/>
            <person name="Shaver E.C."/>
            <person name="Shantz A."/>
            <person name="Peters E.C."/>
            <person name="Burkepile D.E."/>
            <person name="Silliman B.R."/>
            <person name="Vega Thurber R.L."/>
        </authorList>
    </citation>
    <scope>NUCLEOTIDE SEQUENCE [LARGE SCALE GENOMIC DNA]</scope>
    <source>
        <strain evidence="4">a_cerv_44</strain>
    </source>
</reference>
<dbReference type="Proteomes" id="UP000279470">
    <property type="component" value="Unassembled WGS sequence"/>
</dbReference>
<accession>A0A429XSI0</accession>
<dbReference type="RefSeq" id="WP_126044469.1">
    <property type="nucleotide sequence ID" value="NZ_RXFM01000017.1"/>
</dbReference>
<dbReference type="InterPro" id="IPR027385">
    <property type="entry name" value="Beta-barrel_OMP"/>
</dbReference>
<dbReference type="Pfam" id="PF13505">
    <property type="entry name" value="OMP_b-brl"/>
    <property type="match status" value="1"/>
</dbReference>
<evidence type="ECO:0000256" key="1">
    <source>
        <dbReference type="ARBA" id="ARBA00022729"/>
    </source>
</evidence>
<evidence type="ECO:0000313" key="3">
    <source>
        <dbReference type="EMBL" id="RST70057.1"/>
    </source>
</evidence>
<keyword evidence="1" id="KW-0732">Signal</keyword>
<evidence type="ECO:0000259" key="2">
    <source>
        <dbReference type="Pfam" id="PF13505"/>
    </source>
</evidence>
<protein>
    <submittedName>
        <fullName evidence="3">Porin family protein</fullName>
    </submittedName>
</protein>
<proteinExistence type="predicted"/>
<dbReference type="InterPro" id="IPR011250">
    <property type="entry name" value="OMP/PagP_B-barrel"/>
</dbReference>
<dbReference type="EMBL" id="RXFM01000017">
    <property type="protein sequence ID" value="RST70057.1"/>
    <property type="molecule type" value="Genomic_DNA"/>
</dbReference>
<keyword evidence="4" id="KW-1185">Reference proteome</keyword>
<comment type="caution">
    <text evidence="3">The sequence shown here is derived from an EMBL/GenBank/DDBJ whole genome shotgun (WGS) entry which is preliminary data.</text>
</comment>
<dbReference type="OrthoDB" id="5643626at2"/>
<dbReference type="Gene3D" id="2.40.160.20">
    <property type="match status" value="1"/>
</dbReference>